<dbReference type="Ensembl" id="ENSCPBT00000016654.1">
    <property type="protein sequence ID" value="ENSCPBP00000014043.1"/>
    <property type="gene ID" value="ENSCPBG00000010462.1"/>
</dbReference>
<organism evidence="2 3">
    <name type="scientific">Chrysemys picta bellii</name>
    <name type="common">Western painted turtle</name>
    <name type="synonym">Emys bellii</name>
    <dbReference type="NCBI Taxonomy" id="8478"/>
    <lineage>
        <taxon>Eukaryota</taxon>
        <taxon>Metazoa</taxon>
        <taxon>Chordata</taxon>
        <taxon>Craniata</taxon>
        <taxon>Vertebrata</taxon>
        <taxon>Euteleostomi</taxon>
        <taxon>Archelosauria</taxon>
        <taxon>Testudinata</taxon>
        <taxon>Testudines</taxon>
        <taxon>Cryptodira</taxon>
        <taxon>Durocryptodira</taxon>
        <taxon>Testudinoidea</taxon>
        <taxon>Emydidae</taxon>
        <taxon>Chrysemys</taxon>
    </lineage>
</organism>
<evidence type="ECO:0000313" key="3">
    <source>
        <dbReference type="Proteomes" id="UP000694380"/>
    </source>
</evidence>
<reference evidence="2" key="1">
    <citation type="submission" date="2025-08" db="UniProtKB">
        <authorList>
            <consortium name="Ensembl"/>
        </authorList>
    </citation>
    <scope>IDENTIFICATION</scope>
</reference>
<dbReference type="Proteomes" id="UP000694380">
    <property type="component" value="Unplaced"/>
</dbReference>
<dbReference type="GeneTree" id="ENSGT01030000235340"/>
<dbReference type="PANTHER" id="PTHR48195:SF1">
    <property type="entry name" value="RIKEN CDNA 2410002F23 GENE"/>
    <property type="match status" value="1"/>
</dbReference>
<dbReference type="GO" id="GO:0009615">
    <property type="term" value="P:response to virus"/>
    <property type="evidence" value="ECO:0007669"/>
    <property type="project" value="TreeGrafter"/>
</dbReference>
<feature type="region of interest" description="Disordered" evidence="1">
    <location>
        <begin position="185"/>
        <end position="238"/>
    </location>
</feature>
<sequence>IITWVLRARGVDAINLTPAVLGGMGSLTTDPLLRRSLKAGAAMTTDFPYPSLMSWLTMAIKTIWSSPADMDDRLEQWASIPEGVSQLRQLGILTSIFTEDFEGPDAVELTHTIRTRLLRNAPPNLKAMILPMVGGAIGSLGDAAQLMMQLAEIDGMMKTTKPQQVNIKQKERVSRNTMFKDLLKAGTPLEEVDGKANRTKDKGGPQNKVAGPPAPPIGSEAVCSGGPPPLCPSGDLLA</sequence>
<keyword evidence="3" id="KW-1185">Reference proteome</keyword>
<dbReference type="AlphaFoldDB" id="A0A8C3FY98"/>
<evidence type="ECO:0000313" key="2">
    <source>
        <dbReference type="Ensembl" id="ENSCPBP00000014043.1"/>
    </source>
</evidence>
<reference evidence="2" key="2">
    <citation type="submission" date="2025-09" db="UniProtKB">
        <authorList>
            <consortium name="Ensembl"/>
        </authorList>
    </citation>
    <scope>IDENTIFICATION</scope>
</reference>
<dbReference type="GO" id="GO:0005794">
    <property type="term" value="C:Golgi apparatus"/>
    <property type="evidence" value="ECO:0007669"/>
    <property type="project" value="TreeGrafter"/>
</dbReference>
<feature type="compositionally biased region" description="Basic and acidic residues" evidence="1">
    <location>
        <begin position="192"/>
        <end position="203"/>
    </location>
</feature>
<proteinExistence type="predicted"/>
<dbReference type="PANTHER" id="PTHR48195">
    <property type="entry name" value="FRIEND VIRUS SUSCEPTIBILITY PROTEIN 1"/>
    <property type="match status" value="1"/>
</dbReference>
<accession>A0A8C3FY98</accession>
<protein>
    <submittedName>
        <fullName evidence="2">Uncharacterized protein</fullName>
    </submittedName>
</protein>
<evidence type="ECO:0000256" key="1">
    <source>
        <dbReference type="SAM" id="MobiDB-lite"/>
    </source>
</evidence>
<dbReference type="InterPro" id="IPR053270">
    <property type="entry name" value="Fv1_restriction_factor"/>
</dbReference>
<name>A0A8C3FY98_CHRPI</name>